<accession>A0AAN7H8X1</accession>
<sequence>LPSRLIDVSHGDTLRLYCPTIAAPDELIRYAALSYVWGSDPQPFTTTLTLPARISPSGFPLSSLPQTLQNGVCVPQELGIPYLWVNALCIVQDDIADKNAEVGKMSAIYQGALVTIIADDRKGGLWTAVVLAGDPQAKELVVAKLPAGQRAQQWVQQWVQQWESIDVCDVCGGGKRSGDVCRLQGG</sequence>
<dbReference type="PANTHER" id="PTHR33112:SF16">
    <property type="entry name" value="HETEROKARYON INCOMPATIBILITY DOMAIN-CONTAINING PROTEIN"/>
    <property type="match status" value="1"/>
</dbReference>
<dbReference type="AlphaFoldDB" id="A0AAN7H8X1"/>
<protein>
    <submittedName>
        <fullName evidence="2">Heterokaryon incompatibility protein-domain-containing protein</fullName>
    </submittedName>
</protein>
<dbReference type="InterPro" id="IPR010730">
    <property type="entry name" value="HET"/>
</dbReference>
<comment type="caution">
    <text evidence="2">The sequence shown here is derived from an EMBL/GenBank/DDBJ whole genome shotgun (WGS) entry which is preliminary data.</text>
</comment>
<name>A0AAN7H8X1_9PEZI</name>
<feature type="non-terminal residue" evidence="2">
    <location>
        <position position="1"/>
    </location>
</feature>
<reference evidence="2" key="2">
    <citation type="submission" date="2023-05" db="EMBL/GenBank/DDBJ databases">
        <authorList>
            <consortium name="Lawrence Berkeley National Laboratory"/>
            <person name="Steindorff A."/>
            <person name="Hensen N."/>
            <person name="Bonometti L."/>
            <person name="Westerberg I."/>
            <person name="Brannstrom I.O."/>
            <person name="Guillou S."/>
            <person name="Cros-Aarteil S."/>
            <person name="Calhoun S."/>
            <person name="Haridas S."/>
            <person name="Kuo A."/>
            <person name="Mondo S."/>
            <person name="Pangilinan J."/>
            <person name="Riley R."/>
            <person name="Labutti K."/>
            <person name="Andreopoulos B."/>
            <person name="Lipzen A."/>
            <person name="Chen C."/>
            <person name="Yanf M."/>
            <person name="Daum C."/>
            <person name="Ng V."/>
            <person name="Clum A."/>
            <person name="Ohm R."/>
            <person name="Martin F."/>
            <person name="Silar P."/>
            <person name="Natvig D."/>
            <person name="Lalanne C."/>
            <person name="Gautier V."/>
            <person name="Ament-Velasquez S.L."/>
            <person name="Kruys A."/>
            <person name="Hutchinson M.I."/>
            <person name="Powell A.J."/>
            <person name="Barry K."/>
            <person name="Miller A.N."/>
            <person name="Grigoriev I.V."/>
            <person name="Debuchy R."/>
            <person name="Gladieux P."/>
            <person name="Thoren M.H."/>
            <person name="Johannesson H."/>
        </authorList>
    </citation>
    <scope>NUCLEOTIDE SEQUENCE</scope>
    <source>
        <strain evidence="2">CBS 532.94</strain>
    </source>
</reference>
<keyword evidence="3" id="KW-1185">Reference proteome</keyword>
<reference evidence="2" key="1">
    <citation type="journal article" date="2023" name="Mol. Phylogenet. Evol.">
        <title>Genome-scale phylogeny and comparative genomics of the fungal order Sordariales.</title>
        <authorList>
            <person name="Hensen N."/>
            <person name="Bonometti L."/>
            <person name="Westerberg I."/>
            <person name="Brannstrom I.O."/>
            <person name="Guillou S."/>
            <person name="Cros-Aarteil S."/>
            <person name="Calhoun S."/>
            <person name="Haridas S."/>
            <person name="Kuo A."/>
            <person name="Mondo S."/>
            <person name="Pangilinan J."/>
            <person name="Riley R."/>
            <person name="LaButti K."/>
            <person name="Andreopoulos B."/>
            <person name="Lipzen A."/>
            <person name="Chen C."/>
            <person name="Yan M."/>
            <person name="Daum C."/>
            <person name="Ng V."/>
            <person name="Clum A."/>
            <person name="Steindorff A."/>
            <person name="Ohm R.A."/>
            <person name="Martin F."/>
            <person name="Silar P."/>
            <person name="Natvig D.O."/>
            <person name="Lalanne C."/>
            <person name="Gautier V."/>
            <person name="Ament-Velasquez S.L."/>
            <person name="Kruys A."/>
            <person name="Hutchinson M.I."/>
            <person name="Powell A.J."/>
            <person name="Barry K."/>
            <person name="Miller A.N."/>
            <person name="Grigoriev I.V."/>
            <person name="Debuchy R."/>
            <person name="Gladieux P."/>
            <person name="Hiltunen Thoren M."/>
            <person name="Johannesson H."/>
        </authorList>
    </citation>
    <scope>NUCLEOTIDE SEQUENCE</scope>
    <source>
        <strain evidence="2">CBS 532.94</strain>
    </source>
</reference>
<feature type="domain" description="Heterokaryon incompatibility" evidence="1">
    <location>
        <begin position="30"/>
        <end position="122"/>
    </location>
</feature>
<dbReference type="Pfam" id="PF06985">
    <property type="entry name" value="HET"/>
    <property type="match status" value="1"/>
</dbReference>
<dbReference type="EMBL" id="MU860321">
    <property type="protein sequence ID" value="KAK4234843.1"/>
    <property type="molecule type" value="Genomic_DNA"/>
</dbReference>
<dbReference type="Proteomes" id="UP001303760">
    <property type="component" value="Unassembled WGS sequence"/>
</dbReference>
<evidence type="ECO:0000313" key="2">
    <source>
        <dbReference type="EMBL" id="KAK4234843.1"/>
    </source>
</evidence>
<proteinExistence type="predicted"/>
<organism evidence="2 3">
    <name type="scientific">Achaetomium macrosporum</name>
    <dbReference type="NCBI Taxonomy" id="79813"/>
    <lineage>
        <taxon>Eukaryota</taxon>
        <taxon>Fungi</taxon>
        <taxon>Dikarya</taxon>
        <taxon>Ascomycota</taxon>
        <taxon>Pezizomycotina</taxon>
        <taxon>Sordariomycetes</taxon>
        <taxon>Sordariomycetidae</taxon>
        <taxon>Sordariales</taxon>
        <taxon>Chaetomiaceae</taxon>
        <taxon>Achaetomium</taxon>
    </lineage>
</organism>
<evidence type="ECO:0000313" key="3">
    <source>
        <dbReference type="Proteomes" id="UP001303760"/>
    </source>
</evidence>
<dbReference type="PANTHER" id="PTHR33112">
    <property type="entry name" value="DOMAIN PROTEIN, PUTATIVE-RELATED"/>
    <property type="match status" value="1"/>
</dbReference>
<evidence type="ECO:0000259" key="1">
    <source>
        <dbReference type="Pfam" id="PF06985"/>
    </source>
</evidence>
<gene>
    <name evidence="2" type="ORF">C8A03DRAFT_18317</name>
</gene>